<dbReference type="RefSeq" id="WP_303762749.1">
    <property type="nucleotide sequence ID" value="NZ_JABZGR010000002.1"/>
</dbReference>
<dbReference type="NCBIfam" id="NF012200">
    <property type="entry name" value="choice_anch_D"/>
    <property type="match status" value="1"/>
</dbReference>
<evidence type="ECO:0000313" key="3">
    <source>
        <dbReference type="Proteomes" id="UP000704068"/>
    </source>
</evidence>
<dbReference type="Pfam" id="PF07610">
    <property type="entry name" value="DUF1573"/>
    <property type="match status" value="1"/>
</dbReference>
<dbReference type="AlphaFoldDB" id="A0A929WX27"/>
<dbReference type="Gene3D" id="2.60.40.10">
    <property type="entry name" value="Immunoglobulins"/>
    <property type="match status" value="2"/>
</dbReference>
<dbReference type="InterPro" id="IPR011467">
    <property type="entry name" value="DUF1573"/>
</dbReference>
<feature type="chain" id="PRO_5037642053" evidence="1">
    <location>
        <begin position="21"/>
        <end position="352"/>
    </location>
</feature>
<dbReference type="Proteomes" id="UP000704068">
    <property type="component" value="Unassembled WGS sequence"/>
</dbReference>
<organism evidence="2 3">
    <name type="scientific">Alloprevotella tannerae</name>
    <dbReference type="NCBI Taxonomy" id="76122"/>
    <lineage>
        <taxon>Bacteria</taxon>
        <taxon>Pseudomonadati</taxon>
        <taxon>Bacteroidota</taxon>
        <taxon>Bacteroidia</taxon>
        <taxon>Bacteroidales</taxon>
        <taxon>Prevotellaceae</taxon>
        <taxon>Alloprevotella</taxon>
    </lineage>
</organism>
<dbReference type="PANTHER" id="PTHR37833">
    <property type="entry name" value="LIPOPROTEIN-RELATED"/>
    <property type="match status" value="1"/>
</dbReference>
<dbReference type="PANTHER" id="PTHR37833:SF1">
    <property type="entry name" value="SIGNAL PEPTIDE PROTEIN"/>
    <property type="match status" value="1"/>
</dbReference>
<reference evidence="2" key="1">
    <citation type="submission" date="2020-04" db="EMBL/GenBank/DDBJ databases">
        <title>Deep metagenomics examines the oral microbiome during advanced dental caries in children, revealing novel taxa and co-occurrences with host molecules.</title>
        <authorList>
            <person name="Baker J.L."/>
            <person name="Morton J.T."/>
            <person name="Dinis M."/>
            <person name="Alvarez R."/>
            <person name="Tran N.C."/>
            <person name="Knight R."/>
            <person name="Edlund A."/>
        </authorList>
    </citation>
    <scope>NUCLEOTIDE SEQUENCE</scope>
    <source>
        <strain evidence="2">JCVI_34_bin.1</strain>
    </source>
</reference>
<sequence length="352" mass="39222">MKRILSLFSIVFALCLAAKAQPRIVFSREQIDLGKLIWHNAKEANFTLTNKGNAPLILKAVETGCGCTAAQWDDKPIAPDSSMTIRVRYDAELLGHFTRDIEIYTNERTAPFLLSIFGVVRMEDVDDVSNFAYRDGNLCFNADEIEFDDVNRGDQPEAVVRIFNAGTKSMRPTVMHLPKYLSATVVPTSIHPNRAGKIIFRLNSNLLHNMGLTQTAVYLSAYPGDRIRKTNEINVSTTLLPKVDATKKGGNQPQAVLDSTMVNLTMQGKKKVTTELWLTNKGTAPLLIQALQVYNPGISVRINHRKIPAGAQERMRITISATAQTVKGRHRILLITNDPKQPKMVIDINVKK</sequence>
<evidence type="ECO:0000256" key="1">
    <source>
        <dbReference type="SAM" id="SignalP"/>
    </source>
</evidence>
<name>A0A929WX27_9BACT</name>
<evidence type="ECO:0000313" key="2">
    <source>
        <dbReference type="EMBL" id="MBF0969670.1"/>
    </source>
</evidence>
<dbReference type="EMBL" id="JABZGR010000002">
    <property type="protein sequence ID" value="MBF0969670.1"/>
    <property type="molecule type" value="Genomic_DNA"/>
</dbReference>
<proteinExistence type="predicted"/>
<feature type="signal peptide" evidence="1">
    <location>
        <begin position="1"/>
        <end position="20"/>
    </location>
</feature>
<keyword evidence="1" id="KW-0732">Signal</keyword>
<accession>A0A929WX27</accession>
<protein>
    <submittedName>
        <fullName evidence="2">DUF1573 domain-containing protein</fullName>
    </submittedName>
</protein>
<comment type="caution">
    <text evidence="2">The sequence shown here is derived from an EMBL/GenBank/DDBJ whole genome shotgun (WGS) entry which is preliminary data.</text>
</comment>
<gene>
    <name evidence="2" type="ORF">HXK21_01315</name>
</gene>
<dbReference type="InterPro" id="IPR013783">
    <property type="entry name" value="Ig-like_fold"/>
</dbReference>